<dbReference type="EMBL" id="QEAN01000076">
    <property type="protein sequence ID" value="TPX49835.1"/>
    <property type="molecule type" value="Genomic_DNA"/>
</dbReference>
<dbReference type="InterPro" id="IPR006955">
    <property type="entry name" value="Uso1_p115_C"/>
</dbReference>
<name>A0A507DBQ0_9FUNG</name>
<evidence type="ECO:0000259" key="12">
    <source>
        <dbReference type="Pfam" id="PF04871"/>
    </source>
</evidence>
<evidence type="ECO:0000259" key="11">
    <source>
        <dbReference type="Pfam" id="PF04869"/>
    </source>
</evidence>
<evidence type="ECO:0000256" key="5">
    <source>
        <dbReference type="ARBA" id="ARBA00022737"/>
    </source>
</evidence>
<evidence type="ECO:0000256" key="8">
    <source>
        <dbReference type="ARBA" id="ARBA00023136"/>
    </source>
</evidence>
<reference evidence="15 16" key="1">
    <citation type="journal article" date="2019" name="Sci. Rep.">
        <title>Comparative genomics of chytrid fungi reveal insights into the obligate biotrophic and pathogenic lifestyle of Synchytrium endobioticum.</title>
        <authorList>
            <person name="van de Vossenberg B.T.L.H."/>
            <person name="Warris S."/>
            <person name="Nguyen H.D.T."/>
            <person name="van Gent-Pelzer M.P.E."/>
            <person name="Joly D.L."/>
            <person name="van de Geest H.C."/>
            <person name="Bonants P.J.M."/>
            <person name="Smith D.S."/>
            <person name="Levesque C.A."/>
            <person name="van der Lee T.A.J."/>
        </authorList>
    </citation>
    <scope>NUCLEOTIDE SEQUENCE [LARGE SCALE GENOMIC DNA]</scope>
    <source>
        <strain evidence="13 16">LEV6574</strain>
        <strain evidence="14 15">MB42</strain>
    </source>
</reference>
<dbReference type="AlphaFoldDB" id="A0A507DBQ0"/>
<dbReference type="InterPro" id="IPR024095">
    <property type="entry name" value="Vesicle_P115"/>
</dbReference>
<organism evidence="13 16">
    <name type="scientific">Synchytrium endobioticum</name>
    <dbReference type="NCBI Taxonomy" id="286115"/>
    <lineage>
        <taxon>Eukaryota</taxon>
        <taxon>Fungi</taxon>
        <taxon>Fungi incertae sedis</taxon>
        <taxon>Chytridiomycota</taxon>
        <taxon>Chytridiomycota incertae sedis</taxon>
        <taxon>Chytridiomycetes</taxon>
        <taxon>Synchytriales</taxon>
        <taxon>Synchytriaceae</taxon>
        <taxon>Synchytrium</taxon>
    </lineage>
</organism>
<evidence type="ECO:0000313" key="16">
    <source>
        <dbReference type="Proteomes" id="UP000320475"/>
    </source>
</evidence>
<evidence type="ECO:0000256" key="4">
    <source>
        <dbReference type="ARBA" id="ARBA00022490"/>
    </source>
</evidence>
<proteinExistence type="predicted"/>
<dbReference type="GO" id="GO:0048211">
    <property type="term" value="P:Golgi vesicle docking"/>
    <property type="evidence" value="ECO:0007669"/>
    <property type="project" value="TreeGrafter"/>
</dbReference>
<dbReference type="GO" id="GO:0005783">
    <property type="term" value="C:endoplasmic reticulum"/>
    <property type="evidence" value="ECO:0007669"/>
    <property type="project" value="TreeGrafter"/>
</dbReference>
<dbReference type="Proteomes" id="UP000320475">
    <property type="component" value="Unassembled WGS sequence"/>
</dbReference>
<keyword evidence="15" id="KW-1185">Reference proteome</keyword>
<feature type="region of interest" description="Disordered" evidence="10">
    <location>
        <begin position="808"/>
        <end position="829"/>
    </location>
</feature>
<dbReference type="Pfam" id="PF04869">
    <property type="entry name" value="Uso1_p115_head"/>
    <property type="match status" value="1"/>
</dbReference>
<dbReference type="FunFam" id="1.25.10.10:FF:000296">
    <property type="entry name" value="Related to transport protein USO1"/>
    <property type="match status" value="1"/>
</dbReference>
<comment type="subcellular location">
    <subcellularLocation>
        <location evidence="2">Cytoplasm</location>
    </subcellularLocation>
    <subcellularLocation>
        <location evidence="1">Endomembrane system</location>
        <topology evidence="1">Peripheral membrane protein</topology>
    </subcellularLocation>
    <subcellularLocation>
        <location evidence="3">Golgi apparatus</location>
    </subcellularLocation>
</comment>
<feature type="coiled-coil region" evidence="9">
    <location>
        <begin position="726"/>
        <end position="784"/>
    </location>
</feature>
<evidence type="ECO:0008006" key="17">
    <source>
        <dbReference type="Google" id="ProtNLM"/>
    </source>
</evidence>
<sequence length="829" mass="91593">MDLFTLGYNALRGDKGAPQSASETIDKLSDRILNASLLEDRRAAVMGLKGLARDWRLEVGTKGMIPLITVLRNDRRDVELAKAVLETLDALCVNEPGSATPETPATFGHDGHTKGESDLGAMFTEIFIKSPENVTLLLDVLEEHDFYVRFFTVKLLTTLLVNKPDQLQSCILTSPTGISRLIDLLDDRREIIRNEGLLLLISLTETNADIQKIIAFENAFERLLAIIRDEGATDGGIIAQDCLTLTQNLLRHNVSNQNLFRESSCIQLISSLLLSRVLSGDPPVAVEVPLTHEANSWPQQKIVNTGLILELIRILVMPNNPNTAINQNVMHQTHVINPVLDLAMSQTIPAKVKAQAIYTLADMIRGNTANQELFAKSTVAMSSPQPLSGSPAPPPHRNGIDSSKMVVKIPQPALVAVILTALNGVKEEFSLRTASAYLFSCYLHNNPDAQVGVASTLTPPPQDNPNTLLADGPASVGSLLIAALFDWESKPKNPFRSWFSAMMLAQIIRRNPKAKNLALSMKFNEGSEDDSTSLLHRCTYSLLMAYRNGSDARIQIGFLCLLATWMYECPAAVNEFLAEGSNLQVLIEQISKNSGLDALVQGLAAFVLGICFEHNDDSEPAFTGAKLHQIVSSRIGTDLFVSRLERLKESKAFQKASPYMQTHGEVDSKGFPELYFDYIFVDFFKSNYETISRAMVATRSKASPKKDLILDGGDEGSVIKSYKQLIGKQDAELHDVRRRNAELEARLAGEAMLRERVDVLNATIQKLQLANADLTRKYASLDKEHEDLLVLLAEQDMARKELRQKLKAYGEVLPDEDDDEEDEETNGMV</sequence>
<dbReference type="GO" id="GO:0012507">
    <property type="term" value="C:ER to Golgi transport vesicle membrane"/>
    <property type="evidence" value="ECO:0007669"/>
    <property type="project" value="TreeGrafter"/>
</dbReference>
<keyword evidence="8" id="KW-0472">Membrane</keyword>
<feature type="domain" description="Vesicle tethering protein Uso1/P115-like head" evidence="11">
    <location>
        <begin position="367"/>
        <end position="694"/>
    </location>
</feature>
<dbReference type="GO" id="GO:0006886">
    <property type="term" value="P:intracellular protein transport"/>
    <property type="evidence" value="ECO:0007669"/>
    <property type="project" value="InterPro"/>
</dbReference>
<dbReference type="EMBL" id="QEAM01000045">
    <property type="protein sequence ID" value="TPX48811.1"/>
    <property type="molecule type" value="Genomic_DNA"/>
</dbReference>
<evidence type="ECO:0000256" key="2">
    <source>
        <dbReference type="ARBA" id="ARBA00004496"/>
    </source>
</evidence>
<comment type="caution">
    <text evidence="13">The sequence shown here is derived from an EMBL/GenBank/DDBJ whole genome shotgun (WGS) entry which is preliminary data.</text>
</comment>
<dbReference type="Pfam" id="PF04871">
    <property type="entry name" value="Uso1_p115_C"/>
    <property type="match status" value="1"/>
</dbReference>
<dbReference type="GO" id="GO:0006888">
    <property type="term" value="P:endoplasmic reticulum to Golgi vesicle-mediated transport"/>
    <property type="evidence" value="ECO:0007669"/>
    <property type="project" value="TreeGrafter"/>
</dbReference>
<dbReference type="PANTHER" id="PTHR10013:SF0">
    <property type="entry name" value="GENERAL VESICULAR TRANSPORT FACTOR P115"/>
    <property type="match status" value="1"/>
</dbReference>
<dbReference type="SUPFAM" id="SSF48371">
    <property type="entry name" value="ARM repeat"/>
    <property type="match status" value="1"/>
</dbReference>
<dbReference type="VEuPathDB" id="FungiDB:SeMB42_g02454"/>
<keyword evidence="4" id="KW-0963">Cytoplasm</keyword>
<dbReference type="GO" id="GO:0005795">
    <property type="term" value="C:Golgi stack"/>
    <property type="evidence" value="ECO:0007669"/>
    <property type="project" value="TreeGrafter"/>
</dbReference>
<feature type="domain" description="Uso1/p115-like vesicle tethering protein C-terminal" evidence="12">
    <location>
        <begin position="719"/>
        <end position="825"/>
    </location>
</feature>
<keyword evidence="5" id="KW-0677">Repeat</keyword>
<evidence type="ECO:0000313" key="13">
    <source>
        <dbReference type="EMBL" id="TPX48811.1"/>
    </source>
</evidence>
<dbReference type="Pfam" id="PF18770">
    <property type="entry name" value="Arm_vescicular"/>
    <property type="match status" value="1"/>
</dbReference>
<feature type="compositionally biased region" description="Acidic residues" evidence="10">
    <location>
        <begin position="813"/>
        <end position="829"/>
    </location>
</feature>
<evidence type="ECO:0000256" key="6">
    <source>
        <dbReference type="ARBA" id="ARBA00023034"/>
    </source>
</evidence>
<evidence type="ECO:0000256" key="3">
    <source>
        <dbReference type="ARBA" id="ARBA00004555"/>
    </source>
</evidence>
<evidence type="ECO:0000313" key="15">
    <source>
        <dbReference type="Proteomes" id="UP000317494"/>
    </source>
</evidence>
<dbReference type="GO" id="GO:0000139">
    <property type="term" value="C:Golgi membrane"/>
    <property type="evidence" value="ECO:0007669"/>
    <property type="project" value="InterPro"/>
</dbReference>
<accession>A0A507DBQ0</accession>
<dbReference type="GO" id="GO:0048280">
    <property type="term" value="P:vesicle fusion with Golgi apparatus"/>
    <property type="evidence" value="ECO:0007669"/>
    <property type="project" value="InterPro"/>
</dbReference>
<dbReference type="Proteomes" id="UP000317494">
    <property type="component" value="Unassembled WGS sequence"/>
</dbReference>
<protein>
    <recommendedName>
        <fullName evidence="17">Vesicle tethering protein Uso1/P115-like head domain-containing protein</fullName>
    </recommendedName>
</protein>
<dbReference type="InterPro" id="IPR016024">
    <property type="entry name" value="ARM-type_fold"/>
</dbReference>
<dbReference type="OrthoDB" id="198977at2759"/>
<dbReference type="PANTHER" id="PTHR10013">
    <property type="entry name" value="GENERAL VESICULAR TRANSPORT FACTOR P115"/>
    <property type="match status" value="1"/>
</dbReference>
<dbReference type="InterPro" id="IPR011989">
    <property type="entry name" value="ARM-like"/>
</dbReference>
<evidence type="ECO:0000256" key="1">
    <source>
        <dbReference type="ARBA" id="ARBA00004184"/>
    </source>
</evidence>
<keyword evidence="6" id="KW-0333">Golgi apparatus</keyword>
<dbReference type="InterPro" id="IPR006953">
    <property type="entry name" value="Vesicle_Uso1_P115_head"/>
</dbReference>
<evidence type="ECO:0000256" key="7">
    <source>
        <dbReference type="ARBA" id="ARBA00023054"/>
    </source>
</evidence>
<evidence type="ECO:0000256" key="10">
    <source>
        <dbReference type="SAM" id="MobiDB-lite"/>
    </source>
</evidence>
<gene>
    <name evidence="13" type="ORF">SeLEV6574_g01822</name>
    <name evidence="14" type="ORF">SeMB42_g02454</name>
</gene>
<evidence type="ECO:0000256" key="9">
    <source>
        <dbReference type="SAM" id="Coils"/>
    </source>
</evidence>
<evidence type="ECO:0000313" key="14">
    <source>
        <dbReference type="EMBL" id="TPX49835.1"/>
    </source>
</evidence>
<dbReference type="STRING" id="286115.A0A507DBQ0"/>
<dbReference type="Gene3D" id="1.25.10.10">
    <property type="entry name" value="Leucine-rich Repeat Variant"/>
    <property type="match status" value="1"/>
</dbReference>
<dbReference type="InterPro" id="IPR041209">
    <property type="entry name" value="P115_Arm_rpt"/>
</dbReference>
<keyword evidence="7 9" id="KW-0175">Coiled coil</keyword>